<evidence type="ECO:0000256" key="5">
    <source>
        <dbReference type="SAM" id="MobiDB-lite"/>
    </source>
</evidence>
<evidence type="ECO:0000256" key="6">
    <source>
        <dbReference type="SAM" id="Phobius"/>
    </source>
</evidence>
<dbReference type="InterPro" id="IPR051045">
    <property type="entry name" value="TonB-dependent_transducer"/>
</dbReference>
<protein>
    <recommendedName>
        <fullName evidence="9">Protein TolA</fullName>
    </recommendedName>
</protein>
<dbReference type="RefSeq" id="WP_285763888.1">
    <property type="nucleotide sequence ID" value="NZ_BSYJ01000003.1"/>
</dbReference>
<feature type="transmembrane region" description="Helical" evidence="6">
    <location>
        <begin position="7"/>
        <end position="29"/>
    </location>
</feature>
<evidence type="ECO:0000256" key="1">
    <source>
        <dbReference type="ARBA" id="ARBA00004167"/>
    </source>
</evidence>
<comment type="subcellular location">
    <subcellularLocation>
        <location evidence="1">Membrane</location>
        <topology evidence="1">Single-pass membrane protein</topology>
    </subcellularLocation>
</comment>
<dbReference type="InterPro" id="IPR014161">
    <property type="entry name" value="Tol-Pal_TolA"/>
</dbReference>
<proteinExistence type="predicted"/>
<feature type="compositionally biased region" description="Basic and acidic residues" evidence="5">
    <location>
        <begin position="97"/>
        <end position="127"/>
    </location>
</feature>
<name>A0ABQ6LYT5_9GAMM</name>
<keyword evidence="2 6" id="KW-0812">Transmembrane</keyword>
<dbReference type="InterPro" id="IPR006260">
    <property type="entry name" value="TonB/TolA_C"/>
</dbReference>
<dbReference type="NCBIfam" id="TIGR01352">
    <property type="entry name" value="tonB_Cterm"/>
    <property type="match status" value="1"/>
</dbReference>
<dbReference type="PANTHER" id="PTHR33446">
    <property type="entry name" value="PROTEIN TONB-RELATED"/>
    <property type="match status" value="1"/>
</dbReference>
<keyword evidence="3 6" id="KW-1133">Transmembrane helix</keyword>
<dbReference type="Gene3D" id="3.30.1150.10">
    <property type="match status" value="1"/>
</dbReference>
<gene>
    <name evidence="7" type="ORF">MNKW57_15740</name>
</gene>
<comment type="caution">
    <text evidence="7">The sequence shown here is derived from an EMBL/GenBank/DDBJ whole genome shotgun (WGS) entry which is preliminary data.</text>
</comment>
<feature type="compositionally biased region" description="Basic and acidic residues" evidence="5">
    <location>
        <begin position="63"/>
        <end position="85"/>
    </location>
</feature>
<keyword evidence="4 6" id="KW-0472">Membrane</keyword>
<dbReference type="Pfam" id="PF13103">
    <property type="entry name" value="TonB_2"/>
    <property type="match status" value="1"/>
</dbReference>
<dbReference type="SUPFAM" id="SSF74653">
    <property type="entry name" value="TolA/TonB C-terminal domain"/>
    <property type="match status" value="1"/>
</dbReference>
<dbReference type="EMBL" id="BSYJ01000003">
    <property type="protein sequence ID" value="GMG87253.1"/>
    <property type="molecule type" value="Genomic_DNA"/>
</dbReference>
<evidence type="ECO:0000313" key="8">
    <source>
        <dbReference type="Proteomes" id="UP001224392"/>
    </source>
</evidence>
<feature type="region of interest" description="Disordered" evidence="5">
    <location>
        <begin position="54"/>
        <end position="128"/>
    </location>
</feature>
<reference evidence="7 8" key="1">
    <citation type="submission" date="2023-04" db="EMBL/GenBank/DDBJ databases">
        <title>Marinobulbifer ophiurae gen. nov., sp. Nov., isolate from tissue of brittle star Ophioplocus japonicus.</title>
        <authorList>
            <person name="Kawano K."/>
            <person name="Sawayama S."/>
            <person name="Nakagawa S."/>
        </authorList>
    </citation>
    <scope>NUCLEOTIDE SEQUENCE [LARGE SCALE GENOMIC DNA]</scope>
    <source>
        <strain evidence="7 8">NKW57</strain>
    </source>
</reference>
<dbReference type="NCBIfam" id="TIGR02794">
    <property type="entry name" value="tolA_full"/>
    <property type="match status" value="1"/>
</dbReference>
<evidence type="ECO:0000256" key="3">
    <source>
        <dbReference type="ARBA" id="ARBA00022989"/>
    </source>
</evidence>
<feature type="compositionally biased region" description="Basic residues" evidence="5">
    <location>
        <begin position="86"/>
        <end position="96"/>
    </location>
</feature>
<keyword evidence="8" id="KW-1185">Reference proteome</keyword>
<evidence type="ECO:0000313" key="7">
    <source>
        <dbReference type="EMBL" id="GMG87253.1"/>
    </source>
</evidence>
<dbReference type="Proteomes" id="UP001224392">
    <property type="component" value="Unassembled WGS sequence"/>
</dbReference>
<sequence>MNDRKSYLFPILVSVALHGLLVAVLSFGWEATSKPTPRTMPKFVEAKLVTVEPKVKQKKAPRKKVDLEKRRQEQAARKKREEAEKRRKAAVARKKKQEAERKKKEEQERKRREDEARKKKREEELRKQRASAFEDALLEEEDLLDAEEDLVQSTSIMASIERRITENWSRPPSARNGMQTILNIQLVPTGRVTAVNVVKSSGNSAFDRSAQQAVKKVESFPEVAKLARENPGLFERNFRSLNLNFQPEDLRQ</sequence>
<accession>A0ABQ6LYT5</accession>
<dbReference type="PANTHER" id="PTHR33446:SF2">
    <property type="entry name" value="PROTEIN TONB"/>
    <property type="match status" value="1"/>
</dbReference>
<evidence type="ECO:0000256" key="4">
    <source>
        <dbReference type="ARBA" id="ARBA00023136"/>
    </source>
</evidence>
<evidence type="ECO:0000256" key="2">
    <source>
        <dbReference type="ARBA" id="ARBA00022692"/>
    </source>
</evidence>
<organism evidence="7 8">
    <name type="scientific">Biformimicrobium ophioploci</name>
    <dbReference type="NCBI Taxonomy" id="3036711"/>
    <lineage>
        <taxon>Bacteria</taxon>
        <taxon>Pseudomonadati</taxon>
        <taxon>Pseudomonadota</taxon>
        <taxon>Gammaproteobacteria</taxon>
        <taxon>Cellvibrionales</taxon>
        <taxon>Microbulbiferaceae</taxon>
        <taxon>Biformimicrobium</taxon>
    </lineage>
</organism>
<evidence type="ECO:0008006" key="9">
    <source>
        <dbReference type="Google" id="ProtNLM"/>
    </source>
</evidence>